<reference evidence="2 3" key="1">
    <citation type="submission" date="2021-05" db="EMBL/GenBank/DDBJ databases">
        <title>Diversity, taxonomy and evolution of archaeal viruses of the class Caudoviricetes.</title>
        <authorList>
            <person name="Liu Y."/>
            <person name="Demina T.A."/>
            <person name="Roux S."/>
            <person name="Aiewsakun P."/>
            <person name="Kazlauskas D."/>
            <person name="Simmonds P."/>
            <person name="Prangishvili D."/>
            <person name="Oksanen H.M."/>
            <person name="Krupovic M."/>
        </authorList>
    </citation>
    <scope>NUCLEOTIDE SEQUENCE [LARGE SCALE GENOMIC DNA]</scope>
    <source>
        <strain evidence="2">HJTV-2/27</strain>
    </source>
</reference>
<proteinExistence type="predicted"/>
<feature type="region of interest" description="Disordered" evidence="1">
    <location>
        <begin position="31"/>
        <end position="52"/>
    </location>
</feature>
<evidence type="ECO:0000313" key="2">
    <source>
        <dbReference type="EMBL" id="UBF21667.1"/>
    </source>
</evidence>
<name>A0AAE8XWX7_9CAUD</name>
<evidence type="ECO:0000256" key="1">
    <source>
        <dbReference type="SAM" id="MobiDB-lite"/>
    </source>
</evidence>
<accession>A0AAE8XWX7</accession>
<keyword evidence="3" id="KW-1185">Reference proteome</keyword>
<protein>
    <submittedName>
        <fullName evidence="2">Uncharacterized protein</fullName>
    </submittedName>
</protein>
<dbReference type="EMBL" id="MZ334513">
    <property type="protein sequence ID" value="UBF21667.1"/>
    <property type="molecule type" value="Genomic_DNA"/>
</dbReference>
<organism evidence="2 3">
    <name type="scientific">Haloarcula virus HJTV-2</name>
    <dbReference type="NCBI Taxonomy" id="2877986"/>
    <lineage>
        <taxon>Viruses</taxon>
        <taxon>Duplodnaviria</taxon>
        <taxon>Heunggongvirae</taxon>
        <taxon>Uroviricota</taxon>
        <taxon>Caudoviricetes</taxon>
        <taxon>Thumleimavirales</taxon>
        <taxon>Hafunaviridae</taxon>
        <taxon>Haloferacalesvirus</taxon>
        <taxon>Haloferacalesvirus thailandense</taxon>
        <taxon>Haloferacalesvirus HJTV2</taxon>
    </lineage>
</organism>
<evidence type="ECO:0000313" key="3">
    <source>
        <dbReference type="Proteomes" id="UP000827376"/>
    </source>
</evidence>
<dbReference type="Proteomes" id="UP000827376">
    <property type="component" value="Segment"/>
</dbReference>
<gene>
    <name evidence="2" type="ORF">HJTV-2_gp47</name>
</gene>
<feature type="compositionally biased region" description="Polar residues" evidence="1">
    <location>
        <begin position="43"/>
        <end position="52"/>
    </location>
</feature>
<sequence>MGQNPQTPKRLNPFIPLYGNIPIQSTCTKGIGTKLDGDRDTVNEQSGSDRTG</sequence>